<dbReference type="EC" id="4.1.1.21" evidence="5"/>
<gene>
    <name evidence="13" type="ORF">CYME_CME023C</name>
</gene>
<dbReference type="OrthoDB" id="9991235at2759"/>
<dbReference type="SUPFAM" id="SSF56104">
    <property type="entry name" value="SAICAR synthase-like"/>
    <property type="match status" value="1"/>
</dbReference>
<dbReference type="GO" id="GO:0004639">
    <property type="term" value="F:phosphoribosylaminoimidazolesuccinocarboxamide synthase activity"/>
    <property type="evidence" value="ECO:0007669"/>
    <property type="project" value="UniProtKB-EC"/>
</dbReference>
<evidence type="ECO:0000256" key="7">
    <source>
        <dbReference type="ARBA" id="ARBA00022741"/>
    </source>
</evidence>
<dbReference type="GO" id="GO:0005524">
    <property type="term" value="F:ATP binding"/>
    <property type="evidence" value="ECO:0007669"/>
    <property type="project" value="UniProtKB-KW"/>
</dbReference>
<dbReference type="STRING" id="280699.M1V4C9"/>
<evidence type="ECO:0000256" key="11">
    <source>
        <dbReference type="ARBA" id="ARBA00030409"/>
    </source>
</evidence>
<protein>
    <recommendedName>
        <fullName evidence="11">SAICAR synthetase</fullName>
        <ecNumber evidence="5">4.1.1.21</ecNumber>
        <ecNumber evidence="4">6.3.2.6</ecNumber>
    </recommendedName>
</protein>
<dbReference type="GO" id="GO:0006189">
    <property type="term" value="P:'de novo' IMP biosynthetic process"/>
    <property type="evidence" value="ECO:0007669"/>
    <property type="project" value="UniProtKB-UniPathway"/>
</dbReference>
<keyword evidence="14" id="KW-1185">Reference proteome</keyword>
<dbReference type="InterPro" id="IPR018236">
    <property type="entry name" value="SAICAR_synthetase_CS"/>
</dbReference>
<dbReference type="Gramene" id="CME023CT">
    <property type="protein sequence ID" value="CME023CT"/>
    <property type="gene ID" value="CME023C"/>
</dbReference>
<comment type="pathway">
    <text evidence="2">Purine metabolism; IMP biosynthesis via de novo pathway; 5-amino-1-(5-phospho-D-ribosyl)imidazole-4-carboxylate from 5-amino-1-(5-phospho-D-ribosyl)imidazole (carboxylase route): step 1/1.</text>
</comment>
<dbReference type="InterPro" id="IPR000031">
    <property type="entry name" value="PurE_dom"/>
</dbReference>
<dbReference type="OMA" id="VISCPPY"/>
<sequence length="597" mass="65759">MFGFVTSTSSPLGLRFSSFHSNTITCFHHVSSGKNQFGGTCRTANGAPARLGSRRLAPPRVLRTLNCSTMDLTAPVTSSGNNSIGDHSAQGRLTPLVPILMGSKADKKHCDQIAAACHRFGLATEMHVLSAHKVPTRLLEVVGRLEADPRPKVYISVAGRSNALSGLLDGSVASPVIACPPPSDAFGGADIFSSLRMPGGIAPVVSLDPGNAALTAAKILGIHDPLVRDRVRAFQKANRDRLYVDDAEVATSAYLADIQAAARENNVLVSTDGVLSALVQQHAGTWRKKQGKVRDQFYSDAAKHMILVTTDRQSAFDRVLAAVPFKGAVLNLVSAWWFRRTEHIVPNHLIAVPHPNVTIAKRCDPFPIEFVVRGYATGSTSTSLWKNYERGVREYCGIKLPDNLHKNQKLWMNLVTPTTKEDIGDALISRQEIIDRGLMSAVDFDACAAYALRLFEYGQQVASEHGLILVDTKYEFGRDADGQICLIDEIHTPDSSRYWLATSYEERIASGKEPENIDKEILRLWYRDHCDPYKDEKLPEAPLELVTELSRRYIQLYEMITWDKFDLRLSTPSELQQALGPWFSGQGAKANFTMSSP</sequence>
<evidence type="ECO:0000256" key="3">
    <source>
        <dbReference type="ARBA" id="ARBA00011020"/>
    </source>
</evidence>
<keyword evidence="8" id="KW-0658">Purine biosynthesis</keyword>
<evidence type="ECO:0000256" key="5">
    <source>
        <dbReference type="ARBA" id="ARBA00012329"/>
    </source>
</evidence>
<evidence type="ECO:0000256" key="10">
    <source>
        <dbReference type="ARBA" id="ARBA00023268"/>
    </source>
</evidence>
<feature type="domain" description="PurE" evidence="12">
    <location>
        <begin position="95"/>
        <end position="242"/>
    </location>
</feature>
<dbReference type="GeneID" id="16992816"/>
<dbReference type="EMBL" id="AP006487">
    <property type="protein sequence ID" value="BAM79260.1"/>
    <property type="molecule type" value="Genomic_DNA"/>
</dbReference>
<reference evidence="13 14" key="2">
    <citation type="journal article" date="2007" name="BMC Biol.">
        <title>A 100%-complete sequence reveals unusually simple genomic features in the hot-spring red alga Cyanidioschyzon merolae.</title>
        <authorList>
            <person name="Nozaki H."/>
            <person name="Takano H."/>
            <person name="Misumi O."/>
            <person name="Terasawa K."/>
            <person name="Matsuzaki M."/>
            <person name="Maruyama S."/>
            <person name="Nishida K."/>
            <person name="Yagisawa F."/>
            <person name="Yoshida Y."/>
            <person name="Fujiwara T."/>
            <person name="Takio S."/>
            <person name="Tamura K."/>
            <person name="Chung S.J."/>
            <person name="Nakamura S."/>
            <person name="Kuroiwa H."/>
            <person name="Tanaka K."/>
            <person name="Sato N."/>
            <person name="Kuroiwa T."/>
        </authorList>
    </citation>
    <scope>NUCLEOTIDE SEQUENCE [LARGE SCALE GENOMIC DNA]</scope>
    <source>
        <strain evidence="13 14">10D</strain>
    </source>
</reference>
<dbReference type="SMART" id="SM01001">
    <property type="entry name" value="AIRC"/>
    <property type="match status" value="1"/>
</dbReference>
<dbReference type="eggNOG" id="KOG2835">
    <property type="taxonomic scope" value="Eukaryota"/>
</dbReference>
<dbReference type="PANTHER" id="PTHR43700">
    <property type="entry name" value="PHOSPHORIBOSYLAMINOIMIDAZOLE-SUCCINOCARBOXAMIDE SYNTHASE"/>
    <property type="match status" value="1"/>
</dbReference>
<dbReference type="Gene3D" id="3.40.50.1970">
    <property type="match status" value="1"/>
</dbReference>
<name>M1V4C9_CYAM1</name>
<dbReference type="RefSeq" id="XP_005535546.1">
    <property type="nucleotide sequence ID" value="XM_005535489.1"/>
</dbReference>
<evidence type="ECO:0000256" key="8">
    <source>
        <dbReference type="ARBA" id="ARBA00022755"/>
    </source>
</evidence>
<dbReference type="GO" id="GO:0005737">
    <property type="term" value="C:cytoplasm"/>
    <property type="evidence" value="ECO:0007669"/>
    <property type="project" value="TreeGrafter"/>
</dbReference>
<reference evidence="13 14" key="1">
    <citation type="journal article" date="2004" name="Nature">
        <title>Genome sequence of the ultrasmall unicellular red alga Cyanidioschyzon merolae 10D.</title>
        <authorList>
            <person name="Matsuzaki M."/>
            <person name="Misumi O."/>
            <person name="Shin-i T."/>
            <person name="Maruyama S."/>
            <person name="Takahara M."/>
            <person name="Miyagishima S."/>
            <person name="Mori T."/>
            <person name="Nishida K."/>
            <person name="Yagisawa F."/>
            <person name="Nishida K."/>
            <person name="Yoshida Y."/>
            <person name="Nishimura Y."/>
            <person name="Nakao S."/>
            <person name="Kobayashi T."/>
            <person name="Momoyama Y."/>
            <person name="Higashiyama T."/>
            <person name="Minoda A."/>
            <person name="Sano M."/>
            <person name="Nomoto H."/>
            <person name="Oishi K."/>
            <person name="Hayashi H."/>
            <person name="Ohta F."/>
            <person name="Nishizaka S."/>
            <person name="Haga S."/>
            <person name="Miura S."/>
            <person name="Morishita T."/>
            <person name="Kabeya Y."/>
            <person name="Terasawa K."/>
            <person name="Suzuki Y."/>
            <person name="Ishii Y."/>
            <person name="Asakawa S."/>
            <person name="Takano H."/>
            <person name="Ohta N."/>
            <person name="Kuroiwa H."/>
            <person name="Tanaka K."/>
            <person name="Shimizu N."/>
            <person name="Sugano S."/>
            <person name="Sato N."/>
            <person name="Nozaki H."/>
            <person name="Ogasawara N."/>
            <person name="Kohara Y."/>
            <person name="Kuroiwa T."/>
        </authorList>
    </citation>
    <scope>NUCLEOTIDE SEQUENCE [LARGE SCALE GENOMIC DNA]</scope>
    <source>
        <strain evidence="13 14">10D</strain>
    </source>
</reference>
<evidence type="ECO:0000313" key="13">
    <source>
        <dbReference type="EMBL" id="BAM79260.1"/>
    </source>
</evidence>
<evidence type="ECO:0000259" key="12">
    <source>
        <dbReference type="SMART" id="SM01001"/>
    </source>
</evidence>
<dbReference type="Proteomes" id="UP000007014">
    <property type="component" value="Chromosome 5"/>
</dbReference>
<evidence type="ECO:0000256" key="6">
    <source>
        <dbReference type="ARBA" id="ARBA00022598"/>
    </source>
</evidence>
<dbReference type="HAMAP" id="MF_00137">
    <property type="entry name" value="SAICAR_synth"/>
    <property type="match status" value="1"/>
</dbReference>
<evidence type="ECO:0000256" key="2">
    <source>
        <dbReference type="ARBA" id="ARBA00004747"/>
    </source>
</evidence>
<dbReference type="GO" id="GO:0004638">
    <property type="term" value="F:phosphoribosylaminoimidazole carboxylase activity"/>
    <property type="evidence" value="ECO:0007669"/>
    <property type="project" value="UniProtKB-EC"/>
</dbReference>
<keyword evidence="7" id="KW-0547">Nucleotide-binding</keyword>
<dbReference type="PROSITE" id="PS01058">
    <property type="entry name" value="SAICAR_SYNTHETASE_2"/>
    <property type="match status" value="1"/>
</dbReference>
<dbReference type="HOGENOM" id="CLU_457391_0_0_1"/>
<keyword evidence="6" id="KW-0436">Ligase</keyword>
<dbReference type="Gene3D" id="3.30.470.20">
    <property type="entry name" value="ATP-grasp fold, B domain"/>
    <property type="match status" value="1"/>
</dbReference>
<evidence type="ECO:0000256" key="4">
    <source>
        <dbReference type="ARBA" id="ARBA00012217"/>
    </source>
</evidence>
<comment type="similarity">
    <text evidence="3">In the N-terminal section; belongs to the SAICAR synthetase family.</text>
</comment>
<dbReference type="InterPro" id="IPR028923">
    <property type="entry name" value="SAICAR_synt/ADE2_N"/>
</dbReference>
<dbReference type="Pfam" id="PF00731">
    <property type="entry name" value="AIRC"/>
    <property type="match status" value="1"/>
</dbReference>
<dbReference type="NCBIfam" id="NF009251">
    <property type="entry name" value="PRK12607.1"/>
    <property type="match status" value="1"/>
</dbReference>
<comment type="pathway">
    <text evidence="1">Purine metabolism; IMP biosynthesis via de novo pathway; 5-amino-1-(5-phospho-D-ribosyl)imidazole-4-carboxamide from 5-amino-1-(5-phospho-D-ribosyl)imidazole-4-carboxylate: step 1/2.</text>
</comment>
<dbReference type="PROSITE" id="PS01057">
    <property type="entry name" value="SAICAR_SYNTHETASE_1"/>
    <property type="match status" value="1"/>
</dbReference>
<evidence type="ECO:0000256" key="9">
    <source>
        <dbReference type="ARBA" id="ARBA00022840"/>
    </source>
</evidence>
<dbReference type="Pfam" id="PF01259">
    <property type="entry name" value="SAICAR_synt"/>
    <property type="match status" value="1"/>
</dbReference>
<dbReference type="SUPFAM" id="SSF52255">
    <property type="entry name" value="N5-CAIR mutase (phosphoribosylaminoimidazole carboxylase, PurE)"/>
    <property type="match status" value="1"/>
</dbReference>
<keyword evidence="10" id="KW-0511">Multifunctional enzyme</keyword>
<dbReference type="CDD" id="cd01414">
    <property type="entry name" value="SAICAR_synt_Sc"/>
    <property type="match status" value="1"/>
</dbReference>
<dbReference type="KEGG" id="cme:CYME_CME023C"/>
<proteinExistence type="inferred from homology"/>
<dbReference type="AlphaFoldDB" id="M1V4C9"/>
<accession>M1V4C9</accession>
<evidence type="ECO:0000256" key="1">
    <source>
        <dbReference type="ARBA" id="ARBA00004672"/>
    </source>
</evidence>
<organism evidence="13 14">
    <name type="scientific">Cyanidioschyzon merolae (strain NIES-3377 / 10D)</name>
    <name type="common">Unicellular red alga</name>
    <dbReference type="NCBI Taxonomy" id="280699"/>
    <lineage>
        <taxon>Eukaryota</taxon>
        <taxon>Rhodophyta</taxon>
        <taxon>Bangiophyceae</taxon>
        <taxon>Cyanidiales</taxon>
        <taxon>Cyanidiaceae</taxon>
        <taxon>Cyanidioschyzon</taxon>
    </lineage>
</organism>
<dbReference type="PANTHER" id="PTHR43700:SF1">
    <property type="entry name" value="PHOSPHORIBOSYLAMINOIMIDAZOLE-SUCCINOCARBOXAMIDE SYNTHASE"/>
    <property type="match status" value="1"/>
</dbReference>
<dbReference type="UniPathway" id="UPA00074">
    <property type="reaction ID" value="UER00130"/>
</dbReference>
<dbReference type="EC" id="6.3.2.6" evidence="4"/>
<dbReference type="Gene3D" id="3.30.200.20">
    <property type="entry name" value="Phosphorylase Kinase, domain 1"/>
    <property type="match status" value="1"/>
</dbReference>
<keyword evidence="9" id="KW-0067">ATP-binding</keyword>
<evidence type="ECO:0000313" key="14">
    <source>
        <dbReference type="Proteomes" id="UP000007014"/>
    </source>
</evidence>